<evidence type="ECO:0000256" key="6">
    <source>
        <dbReference type="ARBA" id="ARBA00023180"/>
    </source>
</evidence>
<proteinExistence type="inferred from homology"/>
<dbReference type="Gene3D" id="3.40.50.1820">
    <property type="entry name" value="alpha/beta hydrolase"/>
    <property type="match status" value="1"/>
</dbReference>
<keyword evidence="5" id="KW-0378">Hydrolase</keyword>
<dbReference type="EMBL" id="JAVHJO010000013">
    <property type="protein sequence ID" value="KAK6530037.1"/>
    <property type="molecule type" value="Genomic_DNA"/>
</dbReference>
<dbReference type="Gene3D" id="1.10.287.410">
    <property type="match status" value="1"/>
</dbReference>
<dbReference type="Proteomes" id="UP001365542">
    <property type="component" value="Unassembled WGS sequence"/>
</dbReference>
<dbReference type="SUPFAM" id="SSF53474">
    <property type="entry name" value="alpha/beta-Hydrolases"/>
    <property type="match status" value="1"/>
</dbReference>
<dbReference type="GO" id="GO:0004185">
    <property type="term" value="F:serine-type carboxypeptidase activity"/>
    <property type="evidence" value="ECO:0007669"/>
    <property type="project" value="UniProtKB-EC"/>
</dbReference>
<organism evidence="8 9">
    <name type="scientific">Orbilia ellipsospora</name>
    <dbReference type="NCBI Taxonomy" id="2528407"/>
    <lineage>
        <taxon>Eukaryota</taxon>
        <taxon>Fungi</taxon>
        <taxon>Dikarya</taxon>
        <taxon>Ascomycota</taxon>
        <taxon>Pezizomycotina</taxon>
        <taxon>Orbiliomycetes</taxon>
        <taxon>Orbiliales</taxon>
        <taxon>Orbiliaceae</taxon>
        <taxon>Orbilia</taxon>
    </lineage>
</organism>
<evidence type="ECO:0000256" key="7">
    <source>
        <dbReference type="SAM" id="SignalP"/>
    </source>
</evidence>
<evidence type="ECO:0000256" key="4">
    <source>
        <dbReference type="ARBA" id="ARBA00022670"/>
    </source>
</evidence>
<keyword evidence="4" id="KW-0645">Protease</keyword>
<evidence type="ECO:0000313" key="8">
    <source>
        <dbReference type="EMBL" id="KAK6530037.1"/>
    </source>
</evidence>
<dbReference type="EC" id="3.4.16.5" evidence="2"/>
<comment type="caution">
    <text evidence="8">The sequence shown here is derived from an EMBL/GenBank/DDBJ whole genome shotgun (WGS) entry which is preliminary data.</text>
</comment>
<evidence type="ECO:0000256" key="5">
    <source>
        <dbReference type="ARBA" id="ARBA00022801"/>
    </source>
</evidence>
<dbReference type="GO" id="GO:0006508">
    <property type="term" value="P:proteolysis"/>
    <property type="evidence" value="ECO:0007669"/>
    <property type="project" value="UniProtKB-KW"/>
</dbReference>
<keyword evidence="9" id="KW-1185">Reference proteome</keyword>
<dbReference type="InterPro" id="IPR029058">
    <property type="entry name" value="AB_hydrolase_fold"/>
</dbReference>
<name>A0AAV9WY43_9PEZI</name>
<dbReference type="GO" id="GO:0000324">
    <property type="term" value="C:fungal-type vacuole"/>
    <property type="evidence" value="ECO:0007669"/>
    <property type="project" value="TreeGrafter"/>
</dbReference>
<accession>A0AAV9WY43</accession>
<feature type="chain" id="PRO_5043877821" description="carboxypeptidase C" evidence="7">
    <location>
        <begin position="18"/>
        <end position="477"/>
    </location>
</feature>
<keyword evidence="7" id="KW-0732">Signal</keyword>
<evidence type="ECO:0000256" key="2">
    <source>
        <dbReference type="ARBA" id="ARBA00012446"/>
    </source>
</evidence>
<dbReference type="Pfam" id="PF00450">
    <property type="entry name" value="Peptidase_S10"/>
    <property type="match status" value="1"/>
</dbReference>
<dbReference type="AlphaFoldDB" id="A0AAV9WY43"/>
<gene>
    <name evidence="8" type="ORF">TWF694_003411</name>
</gene>
<keyword evidence="6" id="KW-0325">Glycoprotein</keyword>
<protein>
    <recommendedName>
        <fullName evidence="2">carboxypeptidase C</fullName>
        <ecNumber evidence="2">3.4.16.5</ecNumber>
    </recommendedName>
</protein>
<dbReference type="PRINTS" id="PR00724">
    <property type="entry name" value="CRBOXYPTASEC"/>
</dbReference>
<dbReference type="PANTHER" id="PTHR11802:SF113">
    <property type="entry name" value="SERINE CARBOXYPEPTIDASE CTSA-4.1"/>
    <property type="match status" value="1"/>
</dbReference>
<evidence type="ECO:0000256" key="3">
    <source>
        <dbReference type="ARBA" id="ARBA00022645"/>
    </source>
</evidence>
<feature type="signal peptide" evidence="7">
    <location>
        <begin position="1"/>
        <end position="17"/>
    </location>
</feature>
<dbReference type="InterPro" id="IPR001563">
    <property type="entry name" value="Peptidase_S10"/>
</dbReference>
<reference evidence="8 9" key="1">
    <citation type="submission" date="2019-10" db="EMBL/GenBank/DDBJ databases">
        <authorList>
            <person name="Palmer J.M."/>
        </authorList>
    </citation>
    <scope>NUCLEOTIDE SEQUENCE [LARGE SCALE GENOMIC DNA]</scope>
    <source>
        <strain evidence="8 9">TWF694</strain>
    </source>
</reference>
<sequence length="477" mass="52128">MTTISIAISLLAAFSFALPVTDESRGHSSAFSPSNRPLSNLNRTLNGVTPGVRSRYTVRAKLVDSNITEIESGVKQYSGYFDNEEEDKHLFFWFFESRSNPKQDPIVYDVSGGPGASGVAEIFGNFSAASYTNSTIIPQKISFHNYASMLYIDQPINTAFSHSKTRTNNSIDAAHDLVGALTAFFEHFPEYSTQEFHLHGVSYAGRIIPNLAHQILSIPAAERKINLKSIMMGNAMIDPASQSTGDLPTVCGKAGYPALATAEQCKAAEPSAKACATEILKCYDLPQNQVCKLPDSCDPARILFGNAGRFTYDMRKPCDPTTDACWTSKPAEYIKFFQNPKIVAAIGANGTFEDSSLSVMKDFSRIMDGTKPYHRNLPGILQQIPVLIYNGDADFLCTWLGGLATAEAIQFPGKDDFKKAELKPFSANGKEVGQSKTAHGLTFARVYQAGHGAFVYQPEAASVMVRSWFKSRSISSM</sequence>
<dbReference type="PANTHER" id="PTHR11802">
    <property type="entry name" value="SERINE PROTEASE FAMILY S10 SERINE CARBOXYPEPTIDASE"/>
    <property type="match status" value="1"/>
</dbReference>
<keyword evidence="3" id="KW-0121">Carboxypeptidase</keyword>
<evidence type="ECO:0000313" key="9">
    <source>
        <dbReference type="Proteomes" id="UP001365542"/>
    </source>
</evidence>
<evidence type="ECO:0000256" key="1">
    <source>
        <dbReference type="ARBA" id="ARBA00009431"/>
    </source>
</evidence>
<comment type="similarity">
    <text evidence="1">Belongs to the peptidase S10 family.</text>
</comment>